<protein>
    <recommendedName>
        <fullName evidence="4 12">Ribosomal RNA small subunit methyltransferase E</fullName>
        <ecNumber evidence="3 12">2.1.1.193</ecNumber>
    </recommendedName>
</protein>
<keyword evidence="7 12" id="KW-0489">Methyltransferase</keyword>
<dbReference type="EC" id="2.1.1.193" evidence="3 12"/>
<dbReference type="OrthoDB" id="9815641at2"/>
<evidence type="ECO:0000256" key="1">
    <source>
        <dbReference type="ARBA" id="ARBA00004496"/>
    </source>
</evidence>
<accession>A0A1I3NJG5</accession>
<evidence type="ECO:0000256" key="5">
    <source>
        <dbReference type="ARBA" id="ARBA00022490"/>
    </source>
</evidence>
<comment type="catalytic activity">
    <reaction evidence="11 12">
        <text>uridine(1498) in 16S rRNA + S-adenosyl-L-methionine = N(3)-methyluridine(1498) in 16S rRNA + S-adenosyl-L-homocysteine + H(+)</text>
        <dbReference type="Rhea" id="RHEA:42920"/>
        <dbReference type="Rhea" id="RHEA-COMP:10283"/>
        <dbReference type="Rhea" id="RHEA-COMP:10284"/>
        <dbReference type="ChEBI" id="CHEBI:15378"/>
        <dbReference type="ChEBI" id="CHEBI:57856"/>
        <dbReference type="ChEBI" id="CHEBI:59789"/>
        <dbReference type="ChEBI" id="CHEBI:65315"/>
        <dbReference type="ChEBI" id="CHEBI:74502"/>
        <dbReference type="EC" id="2.1.1.193"/>
    </reaction>
</comment>
<keyword evidence="8 12" id="KW-0808">Transferase</keyword>
<proteinExistence type="inferred from homology"/>
<dbReference type="RefSeq" id="WP_093228934.1">
    <property type="nucleotide sequence ID" value="NZ_FORR01000004.1"/>
</dbReference>
<evidence type="ECO:0000256" key="10">
    <source>
        <dbReference type="ARBA" id="ARBA00025699"/>
    </source>
</evidence>
<evidence type="ECO:0000256" key="6">
    <source>
        <dbReference type="ARBA" id="ARBA00022552"/>
    </source>
</evidence>
<keyword evidence="16" id="KW-1185">Reference proteome</keyword>
<evidence type="ECO:0000256" key="3">
    <source>
        <dbReference type="ARBA" id="ARBA00012328"/>
    </source>
</evidence>
<dbReference type="Gene3D" id="3.40.1280.10">
    <property type="match status" value="1"/>
</dbReference>
<gene>
    <name evidence="15" type="ORF">SAMN05421852_104165</name>
</gene>
<dbReference type="CDD" id="cd18084">
    <property type="entry name" value="RsmE-like"/>
    <property type="match status" value="1"/>
</dbReference>
<dbReference type="STRING" id="46223.SAMN05421852_104165"/>
<dbReference type="EMBL" id="FORR01000004">
    <property type="protein sequence ID" value="SFJ09285.1"/>
    <property type="molecule type" value="Genomic_DNA"/>
</dbReference>
<evidence type="ECO:0000256" key="8">
    <source>
        <dbReference type="ARBA" id="ARBA00022679"/>
    </source>
</evidence>
<dbReference type="Gene3D" id="2.40.240.20">
    <property type="entry name" value="Hypothetical PUA domain-like, domain 1"/>
    <property type="match status" value="1"/>
</dbReference>
<dbReference type="InterPro" id="IPR006700">
    <property type="entry name" value="RsmE"/>
</dbReference>
<dbReference type="GO" id="GO:0070042">
    <property type="term" value="F:rRNA (uridine-N3-)-methyltransferase activity"/>
    <property type="evidence" value="ECO:0007669"/>
    <property type="project" value="TreeGrafter"/>
</dbReference>
<evidence type="ECO:0000256" key="7">
    <source>
        <dbReference type="ARBA" id="ARBA00022603"/>
    </source>
</evidence>
<evidence type="ECO:0000256" key="12">
    <source>
        <dbReference type="PIRNR" id="PIRNR015601"/>
    </source>
</evidence>
<dbReference type="InterPro" id="IPR046886">
    <property type="entry name" value="RsmE_MTase_dom"/>
</dbReference>
<dbReference type="InterPro" id="IPR046887">
    <property type="entry name" value="RsmE_PUA-like"/>
</dbReference>
<dbReference type="PANTHER" id="PTHR30027">
    <property type="entry name" value="RIBOSOMAL RNA SMALL SUBUNIT METHYLTRANSFERASE E"/>
    <property type="match status" value="1"/>
</dbReference>
<dbReference type="InterPro" id="IPR015947">
    <property type="entry name" value="PUA-like_sf"/>
</dbReference>
<comment type="function">
    <text evidence="10 12">Specifically methylates the N3 position of the uracil ring of uridine 1498 (m3U1498) in 16S rRNA. Acts on the fully assembled 30S ribosomal subunit.</text>
</comment>
<dbReference type="InterPro" id="IPR029026">
    <property type="entry name" value="tRNA_m1G_MTases_N"/>
</dbReference>
<dbReference type="PIRSF" id="PIRSF015601">
    <property type="entry name" value="MTase_slr0722"/>
    <property type="match status" value="1"/>
</dbReference>
<dbReference type="PANTHER" id="PTHR30027:SF3">
    <property type="entry name" value="16S RRNA (URACIL(1498)-N(3))-METHYLTRANSFERASE"/>
    <property type="match status" value="1"/>
</dbReference>
<evidence type="ECO:0000256" key="11">
    <source>
        <dbReference type="ARBA" id="ARBA00047944"/>
    </source>
</evidence>
<evidence type="ECO:0000259" key="13">
    <source>
        <dbReference type="Pfam" id="PF04452"/>
    </source>
</evidence>
<evidence type="ECO:0000256" key="9">
    <source>
        <dbReference type="ARBA" id="ARBA00022691"/>
    </source>
</evidence>
<dbReference type="GO" id="GO:0005737">
    <property type="term" value="C:cytoplasm"/>
    <property type="evidence" value="ECO:0007669"/>
    <property type="project" value="UniProtKB-SubCell"/>
</dbReference>
<name>A0A1I3NJG5_9BACL</name>
<dbReference type="Proteomes" id="UP000199545">
    <property type="component" value="Unassembled WGS sequence"/>
</dbReference>
<evidence type="ECO:0000259" key="14">
    <source>
        <dbReference type="Pfam" id="PF20260"/>
    </source>
</evidence>
<dbReference type="GO" id="GO:0070475">
    <property type="term" value="P:rRNA base methylation"/>
    <property type="evidence" value="ECO:0007669"/>
    <property type="project" value="TreeGrafter"/>
</dbReference>
<dbReference type="Pfam" id="PF20260">
    <property type="entry name" value="PUA_4"/>
    <property type="match status" value="1"/>
</dbReference>
<evidence type="ECO:0000313" key="16">
    <source>
        <dbReference type="Proteomes" id="UP000199545"/>
    </source>
</evidence>
<keyword evidence="5 12" id="KW-0963">Cytoplasm</keyword>
<dbReference type="SUPFAM" id="SSF88697">
    <property type="entry name" value="PUA domain-like"/>
    <property type="match status" value="1"/>
</dbReference>
<dbReference type="InterPro" id="IPR029028">
    <property type="entry name" value="Alpha/beta_knot_MTases"/>
</dbReference>
<organism evidence="15 16">
    <name type="scientific">Thermoflavimicrobium dichotomicum</name>
    <dbReference type="NCBI Taxonomy" id="46223"/>
    <lineage>
        <taxon>Bacteria</taxon>
        <taxon>Bacillati</taxon>
        <taxon>Bacillota</taxon>
        <taxon>Bacilli</taxon>
        <taxon>Bacillales</taxon>
        <taxon>Thermoactinomycetaceae</taxon>
        <taxon>Thermoflavimicrobium</taxon>
    </lineage>
</organism>
<dbReference type="Pfam" id="PF04452">
    <property type="entry name" value="Methyltrans_RNA"/>
    <property type="match status" value="1"/>
</dbReference>
<dbReference type="AlphaFoldDB" id="A0A1I3NJG5"/>
<dbReference type="SUPFAM" id="SSF75217">
    <property type="entry name" value="alpha/beta knot"/>
    <property type="match status" value="1"/>
</dbReference>
<keyword evidence="9 12" id="KW-0949">S-adenosyl-L-methionine</keyword>
<feature type="domain" description="Ribosomal RNA small subunit methyltransferase E methyltransferase" evidence="13">
    <location>
        <begin position="74"/>
        <end position="235"/>
    </location>
</feature>
<evidence type="ECO:0000313" key="15">
    <source>
        <dbReference type="EMBL" id="SFJ09285.1"/>
    </source>
</evidence>
<sequence>MQRYFVSPKQISGNQIQITGDDVHHIKTVMRNRIGDRFICCDGHGLDYFVEITEIHSQYIECRVLETAPSKGEPVSQITIAQSLPKGDKFETILQKGTEIGAARFLPFTSLRTIVKLDDKKGQKKLERWKRIVKEAAEQSHRGCIPEVFQPIHWKELLKEIEKAELALIAYEKGGEPLTHVTMSEAQQILLIIGPEGGFSEQEIEEAKAAGALPITLGTRILRTETASLVALSCILFAKRELGGEA</sequence>
<keyword evidence="6 12" id="KW-0698">rRNA processing</keyword>
<feature type="domain" description="Ribosomal RNA small subunit methyltransferase E PUA-like" evidence="14">
    <location>
        <begin position="18"/>
        <end position="64"/>
    </location>
</feature>
<dbReference type="NCBIfam" id="TIGR00046">
    <property type="entry name" value="RsmE family RNA methyltransferase"/>
    <property type="match status" value="1"/>
</dbReference>
<evidence type="ECO:0000256" key="4">
    <source>
        <dbReference type="ARBA" id="ARBA00013673"/>
    </source>
</evidence>
<dbReference type="NCBIfam" id="NF008692">
    <property type="entry name" value="PRK11713.1-5"/>
    <property type="match status" value="1"/>
</dbReference>
<comment type="subcellular location">
    <subcellularLocation>
        <location evidence="1 12">Cytoplasm</location>
    </subcellularLocation>
</comment>
<evidence type="ECO:0000256" key="2">
    <source>
        <dbReference type="ARBA" id="ARBA00005528"/>
    </source>
</evidence>
<reference evidence="15 16" key="1">
    <citation type="submission" date="2016-10" db="EMBL/GenBank/DDBJ databases">
        <authorList>
            <person name="de Groot N.N."/>
        </authorList>
    </citation>
    <scope>NUCLEOTIDE SEQUENCE [LARGE SCALE GENOMIC DNA]</scope>
    <source>
        <strain evidence="15 16">DSM 44778</strain>
    </source>
</reference>
<comment type="similarity">
    <text evidence="2 12">Belongs to the RNA methyltransferase RsmE family.</text>
</comment>